<gene>
    <name evidence="2" type="ORF">Ptr86124_012657</name>
</gene>
<dbReference type="AlphaFoldDB" id="A0A922STP0"/>
<organism evidence="2 3">
    <name type="scientific">Pyrenophora tritici-repentis</name>
    <dbReference type="NCBI Taxonomy" id="45151"/>
    <lineage>
        <taxon>Eukaryota</taxon>
        <taxon>Fungi</taxon>
        <taxon>Dikarya</taxon>
        <taxon>Ascomycota</taxon>
        <taxon>Pezizomycotina</taxon>
        <taxon>Dothideomycetes</taxon>
        <taxon>Pleosporomycetidae</taxon>
        <taxon>Pleosporales</taxon>
        <taxon>Pleosporineae</taxon>
        <taxon>Pleosporaceae</taxon>
        <taxon>Pyrenophora</taxon>
    </lineage>
</organism>
<evidence type="ECO:0000313" key="3">
    <source>
        <dbReference type="Proteomes" id="UP000249757"/>
    </source>
</evidence>
<keyword evidence="3" id="KW-1185">Reference proteome</keyword>
<feature type="compositionally biased region" description="Basic and acidic residues" evidence="1">
    <location>
        <begin position="1"/>
        <end position="23"/>
    </location>
</feature>
<proteinExistence type="predicted"/>
<evidence type="ECO:0000256" key="1">
    <source>
        <dbReference type="SAM" id="MobiDB-lite"/>
    </source>
</evidence>
<sequence length="51" mass="5349">MSLAEPDDKTVAVKGKRTAEPRACRSSTGNHGWDAPCLPPAVVKGAPIAYK</sequence>
<evidence type="ECO:0000313" key="2">
    <source>
        <dbReference type="EMBL" id="KAI1508435.1"/>
    </source>
</evidence>
<reference evidence="3" key="1">
    <citation type="journal article" date="2022" name="Microb. Genom.">
        <title>A global pangenome for the wheat fungal pathogen Pyrenophora tritici-repentis and prediction of effector protein structural homology.</title>
        <authorList>
            <person name="Moolhuijzen P.M."/>
            <person name="See P.T."/>
            <person name="Shi G."/>
            <person name="Powell H.R."/>
            <person name="Cockram J."/>
            <person name="Jorgensen L.N."/>
            <person name="Benslimane H."/>
            <person name="Strelkov S.E."/>
            <person name="Turner J."/>
            <person name="Liu Z."/>
            <person name="Moffat C.S."/>
        </authorList>
    </citation>
    <scope>NUCLEOTIDE SEQUENCE [LARGE SCALE GENOMIC DNA]</scope>
</reference>
<dbReference type="EMBL" id="NRDI02000026">
    <property type="protein sequence ID" value="KAI1508435.1"/>
    <property type="molecule type" value="Genomic_DNA"/>
</dbReference>
<feature type="region of interest" description="Disordered" evidence="1">
    <location>
        <begin position="1"/>
        <end position="31"/>
    </location>
</feature>
<protein>
    <submittedName>
        <fullName evidence="2">Uncharacterized protein</fullName>
    </submittedName>
</protein>
<dbReference type="Proteomes" id="UP000249757">
    <property type="component" value="Unassembled WGS sequence"/>
</dbReference>
<accession>A0A922STP0</accession>
<name>A0A922STP0_9PLEO</name>
<comment type="caution">
    <text evidence="2">The sequence shown here is derived from an EMBL/GenBank/DDBJ whole genome shotgun (WGS) entry which is preliminary data.</text>
</comment>